<dbReference type="InterPro" id="IPR036318">
    <property type="entry name" value="FAD-bd_PCMH-like_sf"/>
</dbReference>
<feature type="domain" description="FAD-binding PCMH-type" evidence="20">
    <location>
        <begin position="27"/>
        <end position="211"/>
    </location>
</feature>
<keyword evidence="9 19" id="KW-0285">Flavoprotein</keyword>
<evidence type="ECO:0000256" key="8">
    <source>
        <dbReference type="ARBA" id="ARBA00022618"/>
    </source>
</evidence>
<evidence type="ECO:0000256" key="11">
    <source>
        <dbReference type="ARBA" id="ARBA00022857"/>
    </source>
</evidence>
<keyword evidence="7 19" id="KW-0963">Cytoplasm</keyword>
<dbReference type="SUPFAM" id="SSF56176">
    <property type="entry name" value="FAD-binding/transporter-associated domain-like"/>
    <property type="match status" value="1"/>
</dbReference>
<evidence type="ECO:0000256" key="3">
    <source>
        <dbReference type="ARBA" id="ARBA00004496"/>
    </source>
</evidence>
<accession>A0A1S7LIN3</accession>
<evidence type="ECO:0000256" key="2">
    <source>
        <dbReference type="ARBA" id="ARBA00003921"/>
    </source>
</evidence>
<dbReference type="GO" id="GO:0051301">
    <property type="term" value="P:cell division"/>
    <property type="evidence" value="ECO:0007669"/>
    <property type="project" value="UniProtKB-KW"/>
</dbReference>
<reference evidence="21" key="1">
    <citation type="submission" date="2015-04" db="EMBL/GenBank/DDBJ databases">
        <authorList>
            <person name="Syromyatnikov M.Y."/>
            <person name="Popov V.N."/>
        </authorList>
    </citation>
    <scope>NUCLEOTIDE SEQUENCE</scope>
    <source>
        <strain evidence="21">MO-1</strain>
    </source>
</reference>
<feature type="active site" evidence="19">
    <location>
        <position position="295"/>
    </location>
</feature>
<dbReference type="Gene3D" id="3.30.465.10">
    <property type="match status" value="1"/>
</dbReference>
<dbReference type="EC" id="1.3.1.98" evidence="5 19"/>
<feature type="active site" description="Proton donor" evidence="19">
    <location>
        <position position="225"/>
    </location>
</feature>
<evidence type="ECO:0000256" key="12">
    <source>
        <dbReference type="ARBA" id="ARBA00022960"/>
    </source>
</evidence>
<evidence type="ECO:0000256" key="17">
    <source>
        <dbReference type="ARBA" id="ARBA00031026"/>
    </source>
</evidence>
<protein>
    <recommendedName>
        <fullName evidence="6 19">UDP-N-acetylenolpyruvoylglucosamine reductase</fullName>
        <ecNumber evidence="5 19">1.3.1.98</ecNumber>
    </recommendedName>
    <alternativeName>
        <fullName evidence="17 19">UDP-N-acetylmuramate dehydrogenase</fullName>
    </alternativeName>
</protein>
<proteinExistence type="inferred from homology"/>
<dbReference type="InterPro" id="IPR016166">
    <property type="entry name" value="FAD-bd_PCMH"/>
</dbReference>
<dbReference type="InterPro" id="IPR003170">
    <property type="entry name" value="MurB"/>
</dbReference>
<organism evidence="21">
    <name type="scientific">Magnetococcus massalia (strain MO-1)</name>
    <dbReference type="NCBI Taxonomy" id="451514"/>
    <lineage>
        <taxon>Bacteria</taxon>
        <taxon>Pseudomonadati</taxon>
        <taxon>Pseudomonadota</taxon>
        <taxon>Magnetococcia</taxon>
        <taxon>Magnetococcales</taxon>
        <taxon>Magnetococcaceae</taxon>
        <taxon>Magnetococcus</taxon>
    </lineage>
</organism>
<comment type="cofactor">
    <cofactor evidence="1 19">
        <name>FAD</name>
        <dbReference type="ChEBI" id="CHEBI:57692"/>
    </cofactor>
</comment>
<comment type="pathway">
    <text evidence="4 19">Cell wall biogenesis; peptidoglycan biosynthesis.</text>
</comment>
<keyword evidence="11 19" id="KW-0521">NADP</keyword>
<keyword evidence="15 19" id="KW-0131">Cell cycle</keyword>
<evidence type="ECO:0000256" key="4">
    <source>
        <dbReference type="ARBA" id="ARBA00004752"/>
    </source>
</evidence>
<evidence type="ECO:0000256" key="16">
    <source>
        <dbReference type="ARBA" id="ARBA00023316"/>
    </source>
</evidence>
<dbReference type="UniPathway" id="UPA00219"/>
<evidence type="ECO:0000256" key="7">
    <source>
        <dbReference type="ARBA" id="ARBA00022490"/>
    </source>
</evidence>
<evidence type="ECO:0000256" key="19">
    <source>
        <dbReference type="HAMAP-Rule" id="MF_00037"/>
    </source>
</evidence>
<comment type="function">
    <text evidence="2 19">Cell wall formation.</text>
</comment>
<keyword evidence="13 19" id="KW-0573">Peptidoglycan synthesis</keyword>
<dbReference type="InterPro" id="IPR016167">
    <property type="entry name" value="FAD-bd_PCMH_sub1"/>
</dbReference>
<evidence type="ECO:0000259" key="20">
    <source>
        <dbReference type="PROSITE" id="PS51387"/>
    </source>
</evidence>
<dbReference type="Pfam" id="PF02873">
    <property type="entry name" value="MurB_C"/>
    <property type="match status" value="1"/>
</dbReference>
<dbReference type="EMBL" id="LO017727">
    <property type="protein sequence ID" value="CRH06765.1"/>
    <property type="molecule type" value="Genomic_DNA"/>
</dbReference>
<dbReference type="PANTHER" id="PTHR21071:SF4">
    <property type="entry name" value="UDP-N-ACETYLENOLPYRUVOYLGLUCOSAMINE REDUCTASE"/>
    <property type="match status" value="1"/>
</dbReference>
<dbReference type="PROSITE" id="PS51387">
    <property type="entry name" value="FAD_PCMH"/>
    <property type="match status" value="1"/>
</dbReference>
<keyword evidence="12 19" id="KW-0133">Cell shape</keyword>
<evidence type="ECO:0000313" key="21">
    <source>
        <dbReference type="EMBL" id="CRH06765.1"/>
    </source>
</evidence>
<keyword evidence="14 19" id="KW-0560">Oxidoreductase</keyword>
<evidence type="ECO:0000256" key="18">
    <source>
        <dbReference type="ARBA" id="ARBA00048914"/>
    </source>
</evidence>
<dbReference type="InterPro" id="IPR036635">
    <property type="entry name" value="MurB_C_sf"/>
</dbReference>
<dbReference type="Gene3D" id="3.30.43.10">
    <property type="entry name" value="Uridine Diphospho-n-acetylenolpyruvylglucosamine Reductase, domain 2"/>
    <property type="match status" value="1"/>
</dbReference>
<evidence type="ECO:0000256" key="13">
    <source>
        <dbReference type="ARBA" id="ARBA00022984"/>
    </source>
</evidence>
<dbReference type="NCBIfam" id="NF010480">
    <property type="entry name" value="PRK13905.1"/>
    <property type="match status" value="1"/>
</dbReference>
<keyword evidence="16 19" id="KW-0961">Cell wall biogenesis/degradation</keyword>
<feature type="active site" evidence="19">
    <location>
        <position position="176"/>
    </location>
</feature>
<comment type="similarity">
    <text evidence="19">Belongs to the MurB family.</text>
</comment>
<evidence type="ECO:0000256" key="1">
    <source>
        <dbReference type="ARBA" id="ARBA00001974"/>
    </source>
</evidence>
<dbReference type="GO" id="GO:0009252">
    <property type="term" value="P:peptidoglycan biosynthetic process"/>
    <property type="evidence" value="ECO:0007669"/>
    <property type="project" value="UniProtKB-UniRule"/>
</dbReference>
<evidence type="ECO:0000256" key="14">
    <source>
        <dbReference type="ARBA" id="ARBA00023002"/>
    </source>
</evidence>
<comment type="subcellular location">
    <subcellularLocation>
        <location evidence="3 19">Cytoplasm</location>
    </subcellularLocation>
</comment>
<dbReference type="NCBIfam" id="TIGR00179">
    <property type="entry name" value="murB"/>
    <property type="match status" value="1"/>
</dbReference>
<dbReference type="GO" id="GO:0008360">
    <property type="term" value="P:regulation of cell shape"/>
    <property type="evidence" value="ECO:0007669"/>
    <property type="project" value="UniProtKB-KW"/>
</dbReference>
<dbReference type="InterPro" id="IPR006094">
    <property type="entry name" value="Oxid_FAD_bind_N"/>
</dbReference>
<evidence type="ECO:0000256" key="5">
    <source>
        <dbReference type="ARBA" id="ARBA00012518"/>
    </source>
</evidence>
<gene>
    <name evidence="19 21" type="primary">murB</name>
    <name evidence="21" type="ORF">MAGMO_2610</name>
</gene>
<dbReference type="InterPro" id="IPR016169">
    <property type="entry name" value="FAD-bd_PCMH_sub2"/>
</dbReference>
<dbReference type="PANTHER" id="PTHR21071">
    <property type="entry name" value="UDP-N-ACETYLENOLPYRUVOYLGLUCOSAMINE REDUCTASE"/>
    <property type="match status" value="1"/>
</dbReference>
<dbReference type="InterPro" id="IPR011601">
    <property type="entry name" value="MurB_C"/>
</dbReference>
<dbReference type="GO" id="GO:0005829">
    <property type="term" value="C:cytosol"/>
    <property type="evidence" value="ECO:0007669"/>
    <property type="project" value="TreeGrafter"/>
</dbReference>
<comment type="catalytic activity">
    <reaction evidence="18 19">
        <text>UDP-N-acetyl-alpha-D-muramate + NADP(+) = UDP-N-acetyl-3-O-(1-carboxyvinyl)-alpha-D-glucosamine + NADPH + H(+)</text>
        <dbReference type="Rhea" id="RHEA:12248"/>
        <dbReference type="ChEBI" id="CHEBI:15378"/>
        <dbReference type="ChEBI" id="CHEBI:57783"/>
        <dbReference type="ChEBI" id="CHEBI:58349"/>
        <dbReference type="ChEBI" id="CHEBI:68483"/>
        <dbReference type="ChEBI" id="CHEBI:70757"/>
        <dbReference type="EC" id="1.3.1.98"/>
    </reaction>
</comment>
<keyword evidence="8 19" id="KW-0132">Cell division</keyword>
<sequence length="307" mass="33162">MGSHVPFSENPTHLFENVPLAPLTTWQIGGNARWLVRPRDVDELSRLLPQWPDSLPRLILGGGSNLLVHDRGFEGGVIDLTHHLNSITLIQQDSQGGTIRAEAGAPTRKTAHFARKLGLDGLSFMAGIPGSIGGALKMNAGAYGGDMASALKHVEVMSPDGTIHCWQAERLKLAYRSSQLPDGWLFIAARFGLPCGDGETIRQKMRQNNAKRCAAQPLEHPSAGSVFRNPADGAAWKLIDAAGMRGYRIGDAQVSPKHSNFFVNLGQATSAQMRQVIEDVRGAVKQQSGVELTLEVAVLEPDGQRLL</sequence>
<dbReference type="Gene3D" id="3.90.78.10">
    <property type="entry name" value="UDP-N-acetylenolpyruvoylglucosamine reductase, C-terminal domain"/>
    <property type="match status" value="1"/>
</dbReference>
<evidence type="ECO:0000256" key="15">
    <source>
        <dbReference type="ARBA" id="ARBA00023306"/>
    </source>
</evidence>
<dbReference type="GO" id="GO:0071949">
    <property type="term" value="F:FAD binding"/>
    <property type="evidence" value="ECO:0007669"/>
    <property type="project" value="InterPro"/>
</dbReference>
<dbReference type="GO" id="GO:0071555">
    <property type="term" value="P:cell wall organization"/>
    <property type="evidence" value="ECO:0007669"/>
    <property type="project" value="UniProtKB-KW"/>
</dbReference>
<dbReference type="AlphaFoldDB" id="A0A1S7LIN3"/>
<dbReference type="HAMAP" id="MF_00037">
    <property type="entry name" value="MurB"/>
    <property type="match status" value="1"/>
</dbReference>
<dbReference type="Pfam" id="PF01565">
    <property type="entry name" value="FAD_binding_4"/>
    <property type="match status" value="1"/>
</dbReference>
<evidence type="ECO:0000256" key="10">
    <source>
        <dbReference type="ARBA" id="ARBA00022827"/>
    </source>
</evidence>
<evidence type="ECO:0000256" key="9">
    <source>
        <dbReference type="ARBA" id="ARBA00022630"/>
    </source>
</evidence>
<evidence type="ECO:0000256" key="6">
    <source>
        <dbReference type="ARBA" id="ARBA00015188"/>
    </source>
</evidence>
<dbReference type="GO" id="GO:0008762">
    <property type="term" value="F:UDP-N-acetylmuramate dehydrogenase activity"/>
    <property type="evidence" value="ECO:0007669"/>
    <property type="project" value="UniProtKB-UniRule"/>
</dbReference>
<name>A0A1S7LIN3_MAGMO</name>
<keyword evidence="10 19" id="KW-0274">FAD</keyword>
<dbReference type="SUPFAM" id="SSF56194">
    <property type="entry name" value="Uridine diphospho-N-Acetylenolpyruvylglucosamine reductase, MurB, C-terminal domain"/>
    <property type="match status" value="1"/>
</dbReference>